<evidence type="ECO:0000256" key="7">
    <source>
        <dbReference type="ARBA" id="ARBA00048202"/>
    </source>
</evidence>
<dbReference type="Pfam" id="PF01262">
    <property type="entry name" value="AlaDh_PNT_C"/>
    <property type="match status" value="1"/>
</dbReference>
<keyword evidence="4" id="KW-0521">NADP</keyword>
<dbReference type="KEGG" id="ptan:CRYO30217_01329"/>
<dbReference type="EMBL" id="OU015584">
    <property type="protein sequence ID" value="CAG5080470.1"/>
    <property type="molecule type" value="Genomic_DNA"/>
</dbReference>
<dbReference type="SMART" id="SM01003">
    <property type="entry name" value="AlaDh_PNT_N"/>
    <property type="match status" value="1"/>
</dbReference>
<dbReference type="PANTHER" id="PTHR10160:SF19">
    <property type="entry name" value="PROTON-TRANSLOCATING NAD(P)(+) TRANSHYDROGENASE"/>
    <property type="match status" value="1"/>
</dbReference>
<dbReference type="InterPro" id="IPR036291">
    <property type="entry name" value="NAD(P)-bd_dom_sf"/>
</dbReference>
<dbReference type="InterPro" id="IPR007698">
    <property type="entry name" value="AlaDH/PNT_NAD(H)-bd"/>
</dbReference>
<dbReference type="AlphaFoldDB" id="A0A916JLI6"/>
<evidence type="ECO:0000256" key="6">
    <source>
        <dbReference type="ARBA" id="ARBA00023027"/>
    </source>
</evidence>
<evidence type="ECO:0000259" key="9">
    <source>
        <dbReference type="SMART" id="SM01003"/>
    </source>
</evidence>
<sequence>MKTIGVVKEYNSKVVALTPANVKNIVDIARVVVESGAGLESGFTNEDYVKAGALLAYNRRELIRNSEIILTYNSDIDVQCHDDLKVVLGCHQVYDSYFLLLNFQKRPVRLYSLTLLPKNTLSKYMRVTEGIERLSGYQTVISGVNKLNKVVSMMQGNNDYIPPSKIMVIGAGVAGQQAIETAKNIGAVVFVFDNCDRAMDVVEKLGGIFITKENLSGNKNNSSEILASYLTEIDLVICTLGYEGFSNPSLLSKKMISTMKNNAKIIDLTSRYGATTELTIEGAISSCEGVDIIGSSELFNDVPLTSSMILGNKMESFLRYYMENETIKNQNEVLQSALVVDNGELVNKKILKKIEIM</sequence>
<proteinExistence type="predicted"/>
<evidence type="ECO:0000256" key="2">
    <source>
        <dbReference type="ARBA" id="ARBA00012943"/>
    </source>
</evidence>
<accession>A0A916JLI6</accession>
<dbReference type="Pfam" id="PF05222">
    <property type="entry name" value="AlaDh_PNT_N"/>
    <property type="match status" value="1"/>
</dbReference>
<dbReference type="PANTHER" id="PTHR10160">
    <property type="entry name" value="NAD(P) TRANSHYDROGENASE"/>
    <property type="match status" value="1"/>
</dbReference>
<dbReference type="SUPFAM" id="SSF52283">
    <property type="entry name" value="Formate/glycerate dehydrogenase catalytic domain-like"/>
    <property type="match status" value="1"/>
</dbReference>
<gene>
    <name evidence="10" type="primary">pntAA</name>
    <name evidence="10" type="ORF">CRYO30217_01329</name>
</gene>
<feature type="domain" description="Alanine dehydrogenase/pyridine nucleotide transhydrogenase N-terminal" evidence="9">
    <location>
        <begin position="5"/>
        <end position="128"/>
    </location>
</feature>
<dbReference type="EC" id="7.1.1.1" evidence="2"/>
<evidence type="ECO:0000313" key="11">
    <source>
        <dbReference type="Proteomes" id="UP000683507"/>
    </source>
</evidence>
<dbReference type="SMART" id="SM01002">
    <property type="entry name" value="AlaDh_PNT_C"/>
    <property type="match status" value="1"/>
</dbReference>
<evidence type="ECO:0000256" key="1">
    <source>
        <dbReference type="ARBA" id="ARBA00003943"/>
    </source>
</evidence>
<keyword evidence="3" id="KW-0547">Nucleotide-binding</keyword>
<evidence type="ECO:0000259" key="8">
    <source>
        <dbReference type="SMART" id="SM01002"/>
    </source>
</evidence>
<dbReference type="InterPro" id="IPR007886">
    <property type="entry name" value="AlaDH/PNT_N"/>
</dbReference>
<dbReference type="Proteomes" id="UP000683507">
    <property type="component" value="Chromosome"/>
</dbReference>
<evidence type="ECO:0000313" key="10">
    <source>
        <dbReference type="EMBL" id="CAG5080470.1"/>
    </source>
</evidence>
<keyword evidence="6" id="KW-0520">NAD</keyword>
<feature type="domain" description="Alanine dehydrogenase/pyridine nucleotide transhydrogenase NAD(H)-binding" evidence="8">
    <location>
        <begin position="144"/>
        <end position="294"/>
    </location>
</feature>
<dbReference type="GO" id="GO:0050661">
    <property type="term" value="F:NADP binding"/>
    <property type="evidence" value="ECO:0007669"/>
    <property type="project" value="TreeGrafter"/>
</dbReference>
<name>A0A916JLI6_9FLAO</name>
<keyword evidence="5" id="KW-1278">Translocase</keyword>
<dbReference type="GO" id="GO:0006740">
    <property type="term" value="P:NADPH regeneration"/>
    <property type="evidence" value="ECO:0007669"/>
    <property type="project" value="TreeGrafter"/>
</dbReference>
<dbReference type="Gene3D" id="3.40.50.720">
    <property type="entry name" value="NAD(P)-binding Rossmann-like Domain"/>
    <property type="match status" value="2"/>
</dbReference>
<comment type="catalytic activity">
    <reaction evidence="7">
        <text>NAD(+) + NADPH + H(+)(in) = NADH + NADP(+) + H(+)(out)</text>
        <dbReference type="Rhea" id="RHEA:47992"/>
        <dbReference type="ChEBI" id="CHEBI:15378"/>
        <dbReference type="ChEBI" id="CHEBI:57540"/>
        <dbReference type="ChEBI" id="CHEBI:57783"/>
        <dbReference type="ChEBI" id="CHEBI:57945"/>
        <dbReference type="ChEBI" id="CHEBI:58349"/>
        <dbReference type="EC" id="7.1.1.1"/>
    </reaction>
</comment>
<comment type="function">
    <text evidence="1">The transhydrogenation between NADH and NADP is coupled to respiration and ATP hydrolysis and functions as a proton pump across the membrane.</text>
</comment>
<evidence type="ECO:0000256" key="4">
    <source>
        <dbReference type="ARBA" id="ARBA00022857"/>
    </source>
</evidence>
<dbReference type="GO" id="GO:0008750">
    <property type="term" value="F:proton-translocating NAD(P)+ transhydrogenase activity"/>
    <property type="evidence" value="ECO:0007669"/>
    <property type="project" value="UniProtKB-EC"/>
</dbReference>
<dbReference type="SUPFAM" id="SSF51735">
    <property type="entry name" value="NAD(P)-binding Rossmann-fold domains"/>
    <property type="match status" value="1"/>
</dbReference>
<dbReference type="RefSeq" id="WP_258541532.1">
    <property type="nucleotide sequence ID" value="NZ_OU015584.1"/>
</dbReference>
<evidence type="ECO:0000256" key="3">
    <source>
        <dbReference type="ARBA" id="ARBA00022741"/>
    </source>
</evidence>
<keyword evidence="11" id="KW-1185">Reference proteome</keyword>
<evidence type="ECO:0000256" key="5">
    <source>
        <dbReference type="ARBA" id="ARBA00022967"/>
    </source>
</evidence>
<organism evidence="10 11">
    <name type="scientific">Parvicella tangerina</name>
    <dbReference type="NCBI Taxonomy" id="2829795"/>
    <lineage>
        <taxon>Bacteria</taxon>
        <taxon>Pseudomonadati</taxon>
        <taxon>Bacteroidota</taxon>
        <taxon>Flavobacteriia</taxon>
        <taxon>Flavobacteriales</taxon>
        <taxon>Parvicellaceae</taxon>
        <taxon>Parvicella</taxon>
    </lineage>
</organism>
<dbReference type="GO" id="GO:0005886">
    <property type="term" value="C:plasma membrane"/>
    <property type="evidence" value="ECO:0007669"/>
    <property type="project" value="TreeGrafter"/>
</dbReference>
<protein>
    <recommendedName>
        <fullName evidence="2">proton-translocating NAD(P)(+) transhydrogenase</fullName>
        <ecNumber evidence="2">7.1.1.1</ecNumber>
    </recommendedName>
</protein>
<reference evidence="10" key="1">
    <citation type="submission" date="2021-04" db="EMBL/GenBank/DDBJ databases">
        <authorList>
            <person name="Rodrigo-Torres L."/>
            <person name="Arahal R. D."/>
            <person name="Lucena T."/>
        </authorList>
    </citation>
    <scope>NUCLEOTIDE SEQUENCE</scope>
    <source>
        <strain evidence="10">AS29M-1</strain>
    </source>
</reference>